<dbReference type="InterPro" id="IPR036188">
    <property type="entry name" value="FAD/NAD-bd_sf"/>
</dbReference>
<dbReference type="GO" id="GO:0004497">
    <property type="term" value="F:monooxygenase activity"/>
    <property type="evidence" value="ECO:0007669"/>
    <property type="project" value="UniProtKB-KW"/>
</dbReference>
<evidence type="ECO:0000259" key="8">
    <source>
        <dbReference type="Pfam" id="PF01494"/>
    </source>
</evidence>
<evidence type="ECO:0000256" key="7">
    <source>
        <dbReference type="SAM" id="Phobius"/>
    </source>
</evidence>
<evidence type="ECO:0000256" key="6">
    <source>
        <dbReference type="ARBA" id="ARBA00023033"/>
    </source>
</evidence>
<dbReference type="GO" id="GO:0071949">
    <property type="term" value="F:FAD binding"/>
    <property type="evidence" value="ECO:0007669"/>
    <property type="project" value="InterPro"/>
</dbReference>
<name>A0A8K0SRF8_9HYPO</name>
<keyword evidence="6" id="KW-0503">Monooxygenase</keyword>
<dbReference type="Gene3D" id="3.50.50.60">
    <property type="entry name" value="FAD/NAD(P)-binding domain"/>
    <property type="match status" value="1"/>
</dbReference>
<comment type="cofactor">
    <cofactor evidence="1">
        <name>FAD</name>
        <dbReference type="ChEBI" id="CHEBI:57692"/>
    </cofactor>
</comment>
<gene>
    <name evidence="9" type="ORF">B0I35DRAFT_469382</name>
</gene>
<evidence type="ECO:0000313" key="9">
    <source>
        <dbReference type="EMBL" id="KAH7316962.1"/>
    </source>
</evidence>
<sequence length="426" mass="46841">MADSTELSIAIIGAGIAGLTAAIGLKRNPSINVQIYERATELREIGATIALGPNGLKTLDKLGIANALEDSVAFRNKSGYPMIYKHYQTNETVSVDRHSDAVLERYHTARFHRPHLQRALLQHVEPSIINLNKSFASVKQDDITGKLLVTFTDESTTLVDLVLGADGINSAVRKYFVPTSQASWTGWVAFRSVFPSSHLSHIADLPDEAVHIWGPDRTLFLSPLAQGLFTVVGSHQSDPKSPNAAFNDSLWSSDGDVSTLREFYKDWSPVVKAIIDATPYTKVYPNTAADTLSTWIFGDGRVTLAGDAAHAHGGAFAAGGSEAIDDAWAFSQAVLHFFSESAYPNDSRASKVARALQLYAATRQSHTKRVQTTVQARNARVVKRLGEQETDGSLRKRMTQREDLKWIHEHDVEAAFKEAKRQFLKL</sequence>
<keyword evidence="3" id="KW-0285">Flavoprotein</keyword>
<proteinExistence type="inferred from homology"/>
<feature type="transmembrane region" description="Helical" evidence="7">
    <location>
        <begin position="7"/>
        <end position="25"/>
    </location>
</feature>
<evidence type="ECO:0000256" key="1">
    <source>
        <dbReference type="ARBA" id="ARBA00001974"/>
    </source>
</evidence>
<keyword evidence="10" id="KW-1185">Reference proteome</keyword>
<dbReference type="PANTHER" id="PTHR46720">
    <property type="entry name" value="HYDROXYLASE, PUTATIVE (AFU_ORTHOLOGUE AFUA_3G01460)-RELATED"/>
    <property type="match status" value="1"/>
</dbReference>
<keyword evidence="7" id="KW-0812">Transmembrane</keyword>
<keyword evidence="7" id="KW-1133">Transmembrane helix</keyword>
<organism evidence="9 10">
    <name type="scientific">Stachybotrys elegans</name>
    <dbReference type="NCBI Taxonomy" id="80388"/>
    <lineage>
        <taxon>Eukaryota</taxon>
        <taxon>Fungi</taxon>
        <taxon>Dikarya</taxon>
        <taxon>Ascomycota</taxon>
        <taxon>Pezizomycotina</taxon>
        <taxon>Sordariomycetes</taxon>
        <taxon>Hypocreomycetidae</taxon>
        <taxon>Hypocreales</taxon>
        <taxon>Stachybotryaceae</taxon>
        <taxon>Stachybotrys</taxon>
    </lineage>
</organism>
<feature type="domain" description="FAD-binding" evidence="8">
    <location>
        <begin position="7"/>
        <end position="342"/>
    </location>
</feature>
<keyword evidence="4" id="KW-0274">FAD</keyword>
<dbReference type="GO" id="GO:0044550">
    <property type="term" value="P:secondary metabolite biosynthetic process"/>
    <property type="evidence" value="ECO:0007669"/>
    <property type="project" value="TreeGrafter"/>
</dbReference>
<evidence type="ECO:0000256" key="5">
    <source>
        <dbReference type="ARBA" id="ARBA00023002"/>
    </source>
</evidence>
<comment type="caution">
    <text evidence="9">The sequence shown here is derived from an EMBL/GenBank/DDBJ whole genome shotgun (WGS) entry which is preliminary data.</text>
</comment>
<keyword evidence="7" id="KW-0472">Membrane</keyword>
<keyword evidence="5" id="KW-0560">Oxidoreductase</keyword>
<evidence type="ECO:0000256" key="3">
    <source>
        <dbReference type="ARBA" id="ARBA00022630"/>
    </source>
</evidence>
<reference evidence="9" key="1">
    <citation type="journal article" date="2021" name="Nat. Commun.">
        <title>Genetic determinants of endophytism in the Arabidopsis root mycobiome.</title>
        <authorList>
            <person name="Mesny F."/>
            <person name="Miyauchi S."/>
            <person name="Thiergart T."/>
            <person name="Pickel B."/>
            <person name="Atanasova L."/>
            <person name="Karlsson M."/>
            <person name="Huettel B."/>
            <person name="Barry K.W."/>
            <person name="Haridas S."/>
            <person name="Chen C."/>
            <person name="Bauer D."/>
            <person name="Andreopoulos W."/>
            <person name="Pangilinan J."/>
            <person name="LaButti K."/>
            <person name="Riley R."/>
            <person name="Lipzen A."/>
            <person name="Clum A."/>
            <person name="Drula E."/>
            <person name="Henrissat B."/>
            <person name="Kohler A."/>
            <person name="Grigoriev I.V."/>
            <person name="Martin F.M."/>
            <person name="Hacquard S."/>
        </authorList>
    </citation>
    <scope>NUCLEOTIDE SEQUENCE</scope>
    <source>
        <strain evidence="9">MPI-CAGE-CH-0235</strain>
    </source>
</reference>
<evidence type="ECO:0000313" key="10">
    <source>
        <dbReference type="Proteomes" id="UP000813444"/>
    </source>
</evidence>
<dbReference type="OrthoDB" id="16820at2759"/>
<dbReference type="SUPFAM" id="SSF54373">
    <property type="entry name" value="FAD-linked reductases, C-terminal domain"/>
    <property type="match status" value="1"/>
</dbReference>
<dbReference type="Proteomes" id="UP000813444">
    <property type="component" value="Unassembled WGS sequence"/>
</dbReference>
<comment type="similarity">
    <text evidence="2">Belongs to the paxM FAD-dependent monooxygenase family.</text>
</comment>
<dbReference type="EMBL" id="JAGPNK010000008">
    <property type="protein sequence ID" value="KAH7316962.1"/>
    <property type="molecule type" value="Genomic_DNA"/>
</dbReference>
<dbReference type="InterPro" id="IPR002938">
    <property type="entry name" value="FAD-bd"/>
</dbReference>
<dbReference type="SUPFAM" id="SSF51905">
    <property type="entry name" value="FAD/NAD(P)-binding domain"/>
    <property type="match status" value="1"/>
</dbReference>
<dbReference type="AlphaFoldDB" id="A0A8K0SRF8"/>
<dbReference type="InterPro" id="IPR051104">
    <property type="entry name" value="FAD_monoxygenase"/>
</dbReference>
<dbReference type="PRINTS" id="PR00420">
    <property type="entry name" value="RNGMNOXGNASE"/>
</dbReference>
<dbReference type="Pfam" id="PF01494">
    <property type="entry name" value="FAD_binding_3"/>
    <property type="match status" value="1"/>
</dbReference>
<evidence type="ECO:0000256" key="4">
    <source>
        <dbReference type="ARBA" id="ARBA00022827"/>
    </source>
</evidence>
<accession>A0A8K0SRF8</accession>
<protein>
    <submittedName>
        <fullName evidence="9">Salicylate 1-monooxygenase</fullName>
    </submittedName>
</protein>
<dbReference type="PANTHER" id="PTHR46720:SF3">
    <property type="entry name" value="FAD-BINDING DOMAIN-CONTAINING PROTEIN-RELATED"/>
    <property type="match status" value="1"/>
</dbReference>
<evidence type="ECO:0000256" key="2">
    <source>
        <dbReference type="ARBA" id="ARBA00007992"/>
    </source>
</evidence>